<dbReference type="Gene3D" id="3.40.50.1820">
    <property type="entry name" value="alpha/beta hydrolase"/>
    <property type="match status" value="1"/>
</dbReference>
<proteinExistence type="predicted"/>
<keyword evidence="2" id="KW-0378">Hydrolase</keyword>
<dbReference type="SUPFAM" id="SSF53474">
    <property type="entry name" value="alpha/beta-Hydrolases"/>
    <property type="match status" value="1"/>
</dbReference>
<evidence type="ECO:0000259" key="1">
    <source>
        <dbReference type="Pfam" id="PF01738"/>
    </source>
</evidence>
<dbReference type="PANTHER" id="PTHR46623:SF10">
    <property type="entry name" value="CARBOXYMETHYLENEBUTENOLIDASE HOMOLOG"/>
    <property type="match status" value="1"/>
</dbReference>
<dbReference type="InterPro" id="IPR002925">
    <property type="entry name" value="Dienelactn_hydro"/>
</dbReference>
<sequence length="248" mass="26063">MIDVAAADGPAEAWLARPTSARGEPPLPGVLLFMDAIGLRPRIFEMADRIASWGYVVLAPNVFYRDGTSAETTPGHPLESEEARREFFKVASGRIASLTAKRAVADIAAYVEALTSLEDVRTPVGVVGYCMGARLAVRAAAAHPDIVAACGGFHGGGLAGDAADSPHLALPASRAEFVFGHADHDPSMNAEAVARLDETLRTAGLTATNEIYPGTAHGYTMADTGVYDEAATERHFAALKDLFARTLG</sequence>
<organism evidence="2 3">
    <name type="scientific">Intrasporangium calvum (strain ATCC 23552 / DSM 43043 / JCM 3097 / NBRC 12989 / NCIMB 10167 / NRRL B-3866 / 7 KIP)</name>
    <dbReference type="NCBI Taxonomy" id="710696"/>
    <lineage>
        <taxon>Bacteria</taxon>
        <taxon>Bacillati</taxon>
        <taxon>Actinomycetota</taxon>
        <taxon>Actinomycetes</taxon>
        <taxon>Micrococcales</taxon>
        <taxon>Intrasporangiaceae</taxon>
        <taxon>Intrasporangium</taxon>
    </lineage>
</organism>
<reference evidence="2 3" key="1">
    <citation type="journal article" date="2010" name="Stand. Genomic Sci.">
        <title>Complete genome sequence of Intrasporangium calvum type strain (7 KIP).</title>
        <authorList>
            <person name="Del Rio T.G."/>
            <person name="Chertkov O."/>
            <person name="Yasawong M."/>
            <person name="Lucas S."/>
            <person name="Deshpande S."/>
            <person name="Cheng J.F."/>
            <person name="Detter C."/>
            <person name="Tapia R."/>
            <person name="Han C."/>
            <person name="Goodwin L."/>
            <person name="Pitluck S."/>
            <person name="Liolios K."/>
            <person name="Ivanova N."/>
            <person name="Mavromatis K."/>
            <person name="Pati A."/>
            <person name="Chen A."/>
            <person name="Palaniappan K."/>
            <person name="Land M."/>
            <person name="Hauser L."/>
            <person name="Chang Y.J."/>
            <person name="Jeffries C.D."/>
            <person name="Rohde M."/>
            <person name="Pukall R."/>
            <person name="Sikorski J."/>
            <person name="Goker M."/>
            <person name="Woyke T."/>
            <person name="Bristow J."/>
            <person name="Eisen J.A."/>
            <person name="Markowitz V."/>
            <person name="Hugenholtz P."/>
            <person name="Kyrpides N.C."/>
            <person name="Klenk H.P."/>
            <person name="Lapidus A."/>
        </authorList>
    </citation>
    <scope>NUCLEOTIDE SEQUENCE [LARGE SCALE GENOMIC DNA]</scope>
    <source>
        <strain evidence="3">ATCC 23552 / DSM 43043 / JCM 3097 / NBRC 12989 / 7 KIP</strain>
    </source>
</reference>
<evidence type="ECO:0000313" key="3">
    <source>
        <dbReference type="Proteomes" id="UP000008914"/>
    </source>
</evidence>
<feature type="domain" description="Dienelactone hydrolase" evidence="1">
    <location>
        <begin position="13"/>
        <end position="246"/>
    </location>
</feature>
<dbReference type="OrthoDB" id="3208682at2"/>
<dbReference type="STRING" id="710696.Intca_3481"/>
<keyword evidence="3" id="KW-1185">Reference proteome</keyword>
<accession>E6SG05</accession>
<name>E6SG05_INTC7</name>
<protein>
    <submittedName>
        <fullName evidence="2">Dienelactone hydrolase</fullName>
    </submittedName>
</protein>
<dbReference type="InterPro" id="IPR051049">
    <property type="entry name" value="Dienelactone_hydrolase-like"/>
</dbReference>
<evidence type="ECO:0000313" key="2">
    <source>
        <dbReference type="EMBL" id="ADU49959.1"/>
    </source>
</evidence>
<dbReference type="KEGG" id="ica:Intca_3481"/>
<dbReference type="Proteomes" id="UP000008914">
    <property type="component" value="Chromosome"/>
</dbReference>
<dbReference type="GO" id="GO:0016787">
    <property type="term" value="F:hydrolase activity"/>
    <property type="evidence" value="ECO:0007669"/>
    <property type="project" value="UniProtKB-KW"/>
</dbReference>
<dbReference type="Pfam" id="PF01738">
    <property type="entry name" value="DLH"/>
    <property type="match status" value="1"/>
</dbReference>
<gene>
    <name evidence="2" type="ordered locus">Intca_3481</name>
</gene>
<dbReference type="RefSeq" id="WP_013494271.1">
    <property type="nucleotide sequence ID" value="NC_014830.1"/>
</dbReference>
<dbReference type="PANTHER" id="PTHR46623">
    <property type="entry name" value="CARBOXYMETHYLENEBUTENOLIDASE-RELATED"/>
    <property type="match status" value="1"/>
</dbReference>
<dbReference type="HOGENOM" id="CLU_054590_7_3_11"/>
<dbReference type="AlphaFoldDB" id="E6SG05"/>
<dbReference type="eggNOG" id="COG0412">
    <property type="taxonomic scope" value="Bacteria"/>
</dbReference>
<dbReference type="EMBL" id="CP002343">
    <property type="protein sequence ID" value="ADU49959.1"/>
    <property type="molecule type" value="Genomic_DNA"/>
</dbReference>
<dbReference type="InterPro" id="IPR029058">
    <property type="entry name" value="AB_hydrolase_fold"/>
</dbReference>